<protein>
    <recommendedName>
        <fullName evidence="10">Serine/threonine-protein phosphatase with EF-hands</fullName>
        <ecNumber evidence="10">3.1.3.16</ecNumber>
    </recommendedName>
</protein>
<feature type="domain" description="EF-hand" evidence="13">
    <location>
        <begin position="548"/>
        <end position="583"/>
    </location>
</feature>
<dbReference type="OrthoDB" id="442428at2759"/>
<accession>A0A267DFW7</accession>
<dbReference type="PROSITE" id="PS50222">
    <property type="entry name" value="EF_HAND_2"/>
    <property type="match status" value="3"/>
</dbReference>
<dbReference type="InterPro" id="IPR011992">
    <property type="entry name" value="EF-hand-dom_pair"/>
</dbReference>
<dbReference type="InterPro" id="IPR004843">
    <property type="entry name" value="Calcineurin-like_PHP"/>
</dbReference>
<keyword evidence="17" id="KW-1185">Reference proteome</keyword>
<dbReference type="Gene3D" id="1.10.238.10">
    <property type="entry name" value="EF-hand"/>
    <property type="match status" value="1"/>
</dbReference>
<evidence type="ECO:0000256" key="4">
    <source>
        <dbReference type="ARBA" id="ARBA00022737"/>
    </source>
</evidence>
<feature type="region of interest" description="Disordered" evidence="12">
    <location>
        <begin position="1"/>
        <end position="80"/>
    </location>
</feature>
<organism evidence="14 17">
    <name type="scientific">Macrostomum lignano</name>
    <dbReference type="NCBI Taxonomy" id="282301"/>
    <lineage>
        <taxon>Eukaryota</taxon>
        <taxon>Metazoa</taxon>
        <taxon>Spiralia</taxon>
        <taxon>Lophotrochozoa</taxon>
        <taxon>Platyhelminthes</taxon>
        <taxon>Rhabditophora</taxon>
        <taxon>Macrostomorpha</taxon>
        <taxon>Macrostomida</taxon>
        <taxon>Macrostomidae</taxon>
        <taxon>Macrostomum</taxon>
    </lineage>
</organism>
<feature type="region of interest" description="Disordered" evidence="12">
    <location>
        <begin position="143"/>
        <end position="167"/>
    </location>
</feature>
<dbReference type="PANTHER" id="PTHR45668:SF3">
    <property type="entry name" value="SERINE_THREONINE-PROTEIN PHOSPHATASE RDGC"/>
    <property type="match status" value="1"/>
</dbReference>
<comment type="catalytic activity">
    <reaction evidence="9 10 11">
        <text>O-phospho-L-threonyl-[protein] + H2O = L-threonyl-[protein] + phosphate</text>
        <dbReference type="Rhea" id="RHEA:47004"/>
        <dbReference type="Rhea" id="RHEA-COMP:11060"/>
        <dbReference type="Rhea" id="RHEA-COMP:11605"/>
        <dbReference type="ChEBI" id="CHEBI:15377"/>
        <dbReference type="ChEBI" id="CHEBI:30013"/>
        <dbReference type="ChEBI" id="CHEBI:43474"/>
        <dbReference type="ChEBI" id="CHEBI:61977"/>
        <dbReference type="EC" id="3.1.3.16"/>
    </reaction>
</comment>
<evidence type="ECO:0000313" key="15">
    <source>
        <dbReference type="EMBL" id="PAA53117.1"/>
    </source>
</evidence>
<comment type="catalytic activity">
    <reaction evidence="8">
        <text>O-phospho-L-seryl-[protein] + H2O = L-seryl-[protein] + phosphate</text>
        <dbReference type="Rhea" id="RHEA:20629"/>
        <dbReference type="Rhea" id="RHEA-COMP:9863"/>
        <dbReference type="Rhea" id="RHEA-COMP:11604"/>
        <dbReference type="ChEBI" id="CHEBI:15377"/>
        <dbReference type="ChEBI" id="CHEBI:29999"/>
        <dbReference type="ChEBI" id="CHEBI:43474"/>
        <dbReference type="ChEBI" id="CHEBI:83421"/>
        <dbReference type="EC" id="3.1.3.16"/>
    </reaction>
</comment>
<dbReference type="GO" id="GO:0005509">
    <property type="term" value="F:calcium ion binding"/>
    <property type="evidence" value="ECO:0007669"/>
    <property type="project" value="UniProtKB-UniRule"/>
</dbReference>
<evidence type="ECO:0000256" key="8">
    <source>
        <dbReference type="ARBA" id="ARBA00047761"/>
    </source>
</evidence>
<dbReference type="InterPro" id="IPR051134">
    <property type="entry name" value="PPP_phosphatase"/>
</dbReference>
<dbReference type="Proteomes" id="UP000215902">
    <property type="component" value="Unassembled WGS sequence"/>
</dbReference>
<dbReference type="PRINTS" id="PR00114">
    <property type="entry name" value="STPHPHTASE"/>
</dbReference>
<dbReference type="Pfam" id="PF00149">
    <property type="entry name" value="Metallophos"/>
    <property type="match status" value="1"/>
</dbReference>
<keyword evidence="7 10" id="KW-0464">Manganese</keyword>
<evidence type="ECO:0000256" key="10">
    <source>
        <dbReference type="PIRNR" id="PIRNR000912"/>
    </source>
</evidence>
<dbReference type="PANTHER" id="PTHR45668">
    <property type="entry name" value="SERINE/THREONINE-PROTEIN PHOSPHATASE 5-RELATED"/>
    <property type="match status" value="1"/>
</dbReference>
<dbReference type="STRING" id="282301.A0A267DFW7"/>
<dbReference type="PIRSF" id="PIRSF000912">
    <property type="entry name" value="PPEF"/>
    <property type="match status" value="1"/>
</dbReference>
<keyword evidence="5 10" id="KW-0378">Hydrolase</keyword>
<dbReference type="GO" id="GO:0005506">
    <property type="term" value="F:iron ion binding"/>
    <property type="evidence" value="ECO:0007669"/>
    <property type="project" value="UniProtKB-UniRule"/>
</dbReference>
<keyword evidence="3 10" id="KW-0479">Metal-binding</keyword>
<comment type="cofactor">
    <cofactor evidence="1">
        <name>Mn(2+)</name>
        <dbReference type="ChEBI" id="CHEBI:29035"/>
    </cofactor>
</comment>
<proteinExistence type="inferred from homology"/>
<evidence type="ECO:0000256" key="1">
    <source>
        <dbReference type="ARBA" id="ARBA00001936"/>
    </source>
</evidence>
<dbReference type="InterPro" id="IPR029052">
    <property type="entry name" value="Metallo-depent_PP-like"/>
</dbReference>
<dbReference type="InterPro" id="IPR002048">
    <property type="entry name" value="EF_hand_dom"/>
</dbReference>
<dbReference type="SUPFAM" id="SSF56300">
    <property type="entry name" value="Metallo-dependent phosphatases"/>
    <property type="match status" value="1"/>
</dbReference>
<dbReference type="GO" id="GO:0030145">
    <property type="term" value="F:manganese ion binding"/>
    <property type="evidence" value="ECO:0007669"/>
    <property type="project" value="UniProtKB-UniRule"/>
</dbReference>
<feature type="domain" description="EF-hand" evidence="13">
    <location>
        <begin position="676"/>
        <end position="711"/>
    </location>
</feature>
<dbReference type="InterPro" id="IPR012008">
    <property type="entry name" value="Ser/Thr-Pase_EF-hand_contain"/>
</dbReference>
<dbReference type="AlphaFoldDB" id="A0A267DFW7"/>
<dbReference type="GO" id="GO:0050906">
    <property type="term" value="P:detection of stimulus involved in sensory perception"/>
    <property type="evidence" value="ECO:0007669"/>
    <property type="project" value="UniProtKB-UniRule"/>
</dbReference>
<comment type="similarity">
    <text evidence="2 10 11">Belongs to the PPP phosphatase family.</text>
</comment>
<evidence type="ECO:0000256" key="9">
    <source>
        <dbReference type="ARBA" id="ARBA00048336"/>
    </source>
</evidence>
<sequence length="726" mass="81341">MFSRFRKSKSSSDKAGGSKGAGGKRDDGGDPSKMGCGPSSSADDDSEQQQQPLQKQQKDDGKKHGKQKRSKSPQTGGKDVTDASVEALSIKSALLIQKWYRRYKARLEARRRTTWMIYQSIEYSSEASQLHLYNFFSDMMQLADGKQPQQPQQQHLSPAGSGDPANNRFAERLRQKSLEEEDQELLELTSYEGIQVEKSYRGPHLSFPLSASHVQVLIDSFRQGTQLHSRYLLQLLHEARLLLKTKPNVYQASTSISRQVTVVGDLHGKLDDLLVIFYKNGLPDVTNPYVFNGDFVDRGANSVETAALLFACLLVWPSAVFINRGNHEDHLMNCRYGFIKEVQAKYKTPANKIVRLFGDTFSWLPLATNIDDKILVTHGGISDKVDMERVQKLDRHQYLSALKPPVSDNENAKVDYKEWRQVLDLLWSDPKPQAGCAPNTFRGGGCYFGPNITEAFLRKHKFSLLVRSHECKPDGWEFCHGGAVLTLFSASNYYEDGSNKGAYAKFDAEGKPHIVQYMASKARKLPVGRRLSTVEEGALKDLRAKVIASKTELTAAFQRFDPDKTGSIRLADWCEAMEQTLRLGLPWRTLRPHLAQLAKDGRLLYMTSFDCVSIQTKLGASAGKEVAGSLTEAVYKNKEELETIFRIMDKDNSGQISLDEFQESCRVLTQATGRQMTEAEVGDMARSMDLNSDGYIDFNEFLEAFRIIDTRKRQEDAAGAQGGSSG</sequence>
<name>A0A267DFW7_9PLAT</name>
<dbReference type="Pfam" id="PF13499">
    <property type="entry name" value="EF-hand_7"/>
    <property type="match status" value="1"/>
</dbReference>
<dbReference type="CDD" id="cd00051">
    <property type="entry name" value="EFh"/>
    <property type="match status" value="1"/>
</dbReference>
<evidence type="ECO:0000313" key="17">
    <source>
        <dbReference type="Proteomes" id="UP000215902"/>
    </source>
</evidence>
<dbReference type="EMBL" id="NIVC01000247">
    <property type="protein sequence ID" value="PAA87137.1"/>
    <property type="molecule type" value="Genomic_DNA"/>
</dbReference>
<dbReference type="Pfam" id="PF08321">
    <property type="entry name" value="PPP5"/>
    <property type="match status" value="1"/>
</dbReference>
<evidence type="ECO:0000256" key="7">
    <source>
        <dbReference type="ARBA" id="ARBA00023211"/>
    </source>
</evidence>
<evidence type="ECO:0000256" key="11">
    <source>
        <dbReference type="RuleBase" id="RU004273"/>
    </source>
</evidence>
<gene>
    <name evidence="16" type="ORF">BOX15_Mlig022204g1</name>
    <name evidence="15" type="ORF">BOX15_Mlig022204g2</name>
    <name evidence="14" type="ORF">BOX15_Mlig022204g3</name>
</gene>
<dbReference type="InterPro" id="IPR018247">
    <property type="entry name" value="EF_Hand_1_Ca_BS"/>
</dbReference>
<feature type="domain" description="EF-hand" evidence="13">
    <location>
        <begin position="636"/>
        <end position="671"/>
    </location>
</feature>
<comment type="caution">
    <text evidence="14">The sequence shown here is derived from an EMBL/GenBank/DDBJ whole genome shotgun (WGS) entry which is preliminary data.</text>
</comment>
<dbReference type="Gene3D" id="3.60.21.10">
    <property type="match status" value="1"/>
</dbReference>
<dbReference type="SMART" id="SM00156">
    <property type="entry name" value="PP2Ac"/>
    <property type="match status" value="1"/>
</dbReference>
<evidence type="ECO:0000256" key="3">
    <source>
        <dbReference type="ARBA" id="ARBA00022723"/>
    </source>
</evidence>
<evidence type="ECO:0000256" key="5">
    <source>
        <dbReference type="ARBA" id="ARBA00022801"/>
    </source>
</evidence>
<dbReference type="EC" id="3.1.3.16" evidence="10"/>
<evidence type="ECO:0000259" key="13">
    <source>
        <dbReference type="PROSITE" id="PS50222"/>
    </source>
</evidence>
<evidence type="ECO:0000256" key="12">
    <source>
        <dbReference type="SAM" id="MobiDB-lite"/>
    </source>
</evidence>
<dbReference type="PROSITE" id="PS00018">
    <property type="entry name" value="EF_HAND_1"/>
    <property type="match status" value="2"/>
</dbReference>
<dbReference type="InterPro" id="IPR006186">
    <property type="entry name" value="Ser/Thr-sp_prot-phosphatase"/>
</dbReference>
<dbReference type="SMART" id="SM00054">
    <property type="entry name" value="EFh"/>
    <property type="match status" value="3"/>
</dbReference>
<keyword evidence="6" id="KW-0106">Calcium</keyword>
<evidence type="ECO:0000256" key="2">
    <source>
        <dbReference type="ARBA" id="ARBA00008294"/>
    </source>
</evidence>
<dbReference type="CDD" id="cd23767">
    <property type="entry name" value="IQCD"/>
    <property type="match status" value="1"/>
</dbReference>
<dbReference type="SUPFAM" id="SSF47473">
    <property type="entry name" value="EF-hand"/>
    <property type="match status" value="1"/>
</dbReference>
<reference evidence="14 17" key="1">
    <citation type="submission" date="2017-06" db="EMBL/GenBank/DDBJ databases">
        <title>A platform for efficient transgenesis in Macrostomum lignano, a flatworm model organism for stem cell research.</title>
        <authorList>
            <person name="Berezikov E."/>
        </authorList>
    </citation>
    <scope>NUCLEOTIDE SEQUENCE [LARGE SCALE GENOMIC DNA]</scope>
    <source>
        <strain evidence="14">DV1</strain>
        <tissue evidence="14">Whole organism</tissue>
    </source>
</reference>
<keyword evidence="4" id="KW-0677">Repeat</keyword>
<evidence type="ECO:0000256" key="6">
    <source>
        <dbReference type="ARBA" id="ARBA00022837"/>
    </source>
</evidence>
<evidence type="ECO:0000313" key="14">
    <source>
        <dbReference type="EMBL" id="PAA48198.1"/>
    </source>
</evidence>
<dbReference type="GO" id="GO:0004722">
    <property type="term" value="F:protein serine/threonine phosphatase activity"/>
    <property type="evidence" value="ECO:0007669"/>
    <property type="project" value="UniProtKB-EC"/>
</dbReference>
<evidence type="ECO:0000313" key="16">
    <source>
        <dbReference type="EMBL" id="PAA87137.1"/>
    </source>
</evidence>
<dbReference type="InterPro" id="IPR013235">
    <property type="entry name" value="PPP_dom"/>
</dbReference>
<dbReference type="EMBL" id="NIVC01003130">
    <property type="protein sequence ID" value="PAA53117.1"/>
    <property type="molecule type" value="Genomic_DNA"/>
</dbReference>
<dbReference type="EMBL" id="NIVC01004208">
    <property type="protein sequence ID" value="PAA48198.1"/>
    <property type="molecule type" value="Genomic_DNA"/>
</dbReference>
<dbReference type="PROSITE" id="PS00125">
    <property type="entry name" value="SER_THR_PHOSPHATASE"/>
    <property type="match status" value="1"/>
</dbReference>